<dbReference type="OrthoDB" id="294378at2759"/>
<dbReference type="InterPro" id="IPR036982">
    <property type="entry name" value="Deoxyhypusine_synthase_sf"/>
</dbReference>
<protein>
    <recommendedName>
        <fullName evidence="5">deoxyhypusine synthase</fullName>
        <ecNumber evidence="5">2.5.1.46</ecNumber>
    </recommendedName>
</protein>
<proteinExistence type="inferred from homology"/>
<dbReference type="EC" id="2.5.1.46" evidence="5"/>
<evidence type="ECO:0000256" key="3">
    <source>
        <dbReference type="ARBA" id="ARBA00005041"/>
    </source>
</evidence>
<reference evidence="7 8" key="1">
    <citation type="submission" date="2015-07" db="EMBL/GenBank/DDBJ databases">
        <title>The genome of Pseudoloma neurophilia, a relevant intracellular parasite of the zebrafish.</title>
        <authorList>
            <person name="Ndikumana S."/>
            <person name="Pelin A."/>
            <person name="Sanders J."/>
            <person name="Corradi N."/>
        </authorList>
    </citation>
    <scope>NUCLEOTIDE SEQUENCE [LARGE SCALE GENOMIC DNA]</scope>
    <source>
        <strain evidence="7 8">MK1</strain>
    </source>
</reference>
<evidence type="ECO:0000313" key="7">
    <source>
        <dbReference type="EMBL" id="KRH94074.1"/>
    </source>
</evidence>
<evidence type="ECO:0000256" key="2">
    <source>
        <dbReference type="ARBA" id="ARBA00002823"/>
    </source>
</evidence>
<evidence type="ECO:0000256" key="6">
    <source>
        <dbReference type="ARBA" id="ARBA00023027"/>
    </source>
</evidence>
<evidence type="ECO:0000256" key="1">
    <source>
        <dbReference type="ARBA" id="ARBA00000952"/>
    </source>
</evidence>
<dbReference type="InterPro" id="IPR029035">
    <property type="entry name" value="DHS-like_NAD/FAD-binding_dom"/>
</dbReference>
<evidence type="ECO:0000313" key="8">
    <source>
        <dbReference type="Proteomes" id="UP000051530"/>
    </source>
</evidence>
<evidence type="ECO:0000256" key="4">
    <source>
        <dbReference type="ARBA" id="ARBA00009892"/>
    </source>
</evidence>
<keyword evidence="6" id="KW-0520">NAD</keyword>
<dbReference type="EMBL" id="LGUB01000141">
    <property type="protein sequence ID" value="KRH94074.1"/>
    <property type="molecule type" value="Genomic_DNA"/>
</dbReference>
<comment type="similarity">
    <text evidence="4">Belongs to the deoxyhypusine synthase family.</text>
</comment>
<dbReference type="Gene3D" id="3.40.910.10">
    <property type="entry name" value="Deoxyhypusine synthase"/>
    <property type="match status" value="2"/>
</dbReference>
<gene>
    <name evidence="7" type="ORF">M153_3910002153</name>
</gene>
<comment type="catalytic activity">
    <reaction evidence="1">
        <text>[eIF5A protein]-L-lysine + spermidine = [eIF5A protein]-deoxyhypusine + propane-1,3-diamine</text>
        <dbReference type="Rhea" id="RHEA:33299"/>
        <dbReference type="Rhea" id="RHEA-COMP:10143"/>
        <dbReference type="Rhea" id="RHEA-COMP:10144"/>
        <dbReference type="ChEBI" id="CHEBI:29969"/>
        <dbReference type="ChEBI" id="CHEBI:57484"/>
        <dbReference type="ChEBI" id="CHEBI:57834"/>
        <dbReference type="ChEBI" id="CHEBI:82657"/>
        <dbReference type="EC" id="2.5.1.46"/>
    </reaction>
</comment>
<dbReference type="Pfam" id="PF01916">
    <property type="entry name" value="DS"/>
    <property type="match status" value="2"/>
</dbReference>
<name>A0A0R0LY04_9MICR</name>
<dbReference type="PANTHER" id="PTHR11703:SF0">
    <property type="entry name" value="DEOXYHYPUSINE SYNTHASE"/>
    <property type="match status" value="1"/>
</dbReference>
<comment type="caution">
    <text evidence="7">The sequence shown here is derived from an EMBL/GenBank/DDBJ whole genome shotgun (WGS) entry which is preliminary data.</text>
</comment>
<dbReference type="Proteomes" id="UP000051530">
    <property type="component" value="Unassembled WGS sequence"/>
</dbReference>
<evidence type="ECO:0000256" key="5">
    <source>
        <dbReference type="ARBA" id="ARBA00012683"/>
    </source>
</evidence>
<dbReference type="SUPFAM" id="SSF52467">
    <property type="entry name" value="DHS-like NAD/FAD-binding domain"/>
    <property type="match status" value="1"/>
</dbReference>
<keyword evidence="8" id="KW-1185">Reference proteome</keyword>
<dbReference type="AlphaFoldDB" id="A0A0R0LY04"/>
<comment type="function">
    <text evidence="2">Catalyzes the NAD-dependent oxidative cleavage of spermidine and the subsequent transfer of the butylamine moiety of spermidine to the epsilon-amino group of a specific lysine residue of the eIF-5A precursor protein to form the intermediate deoxyhypusine residue.</text>
</comment>
<organism evidence="7 8">
    <name type="scientific">Pseudoloma neurophilia</name>
    <dbReference type="NCBI Taxonomy" id="146866"/>
    <lineage>
        <taxon>Eukaryota</taxon>
        <taxon>Fungi</taxon>
        <taxon>Fungi incertae sedis</taxon>
        <taxon>Microsporidia</taxon>
        <taxon>Pseudoloma</taxon>
    </lineage>
</organism>
<dbReference type="InterPro" id="IPR002773">
    <property type="entry name" value="Deoxyhypusine_synthase"/>
</dbReference>
<dbReference type="VEuPathDB" id="MicrosporidiaDB:M153_3910002153"/>
<accession>A0A0R0LY04</accession>
<dbReference type="GO" id="GO:0005737">
    <property type="term" value="C:cytoplasm"/>
    <property type="evidence" value="ECO:0007669"/>
    <property type="project" value="TreeGrafter"/>
</dbReference>
<dbReference type="PANTHER" id="PTHR11703">
    <property type="entry name" value="DEOXYHYPUSINE SYNTHASE"/>
    <property type="match status" value="1"/>
</dbReference>
<sequence>MFFQLFKFRYDFFRRSSLSITCDFTLINRQMKQKQIKAPTSVTNFTAQTEKDLQFSRNIISPDYKTTCDTGMMSSEILRCINLLKKLKKSQDNKRFLTIAFTSNVISSGLRQCIIDLMPWIKCLITTTGAIEEDIIKTSWDFQICDYYNPWDALEHKLKKEQLLFDHDNINDFETVLGEFDKNLNENTHPVNVQGHNLRKNGFNRIGNILVHNSCYISFEQYLLEKISKINIEYPTTAELSCFITPEKSLLEDINKKRADFAESDEYFTSEEQIEDKRHVLETIHLKDHIKSESFLQAAKAQNVPVFISAIGDGSLGDIFTFSNSTTLKGTDNLRDFRDFLKVSKNTFGLSFGDGVIKSKLKFLENYITITSNDHQDSASYHNVSANPKIVCDLSIVLPIIIKEVFFENKI</sequence>
<comment type="pathway">
    <text evidence="3">Protein modification; eIF5A hypusination.</text>
</comment>
<dbReference type="GO" id="GO:0034038">
    <property type="term" value="F:deoxyhypusine synthase activity"/>
    <property type="evidence" value="ECO:0007669"/>
    <property type="project" value="UniProtKB-EC"/>
</dbReference>